<dbReference type="Gene3D" id="3.40.50.2300">
    <property type="match status" value="1"/>
</dbReference>
<protein>
    <recommendedName>
        <fullName evidence="1">protein-tyrosine-phosphatase</fullName>
        <ecNumber evidence="1">3.1.3.48</ecNumber>
    </recommendedName>
</protein>
<evidence type="ECO:0000313" key="3">
    <source>
        <dbReference type="EMBL" id="MDH6181691.1"/>
    </source>
</evidence>
<dbReference type="SUPFAM" id="SSF52788">
    <property type="entry name" value="Phosphotyrosine protein phosphatases I"/>
    <property type="match status" value="1"/>
</dbReference>
<reference evidence="3 4" key="1">
    <citation type="submission" date="2023-04" db="EMBL/GenBank/DDBJ databases">
        <title>Genome Encyclopedia of Bacteria and Archaea VI: Functional Genomics of Type Strains.</title>
        <authorList>
            <person name="Whitman W."/>
        </authorList>
    </citation>
    <scope>NUCLEOTIDE SEQUENCE [LARGE SCALE GENOMIC DNA]</scope>
    <source>
        <strain evidence="3 4">SG_E_30_P1</strain>
    </source>
</reference>
<gene>
    <name evidence="3" type="ORF">M2152_001873</name>
</gene>
<comment type="caution">
    <text evidence="3">The sequence shown here is derived from an EMBL/GenBank/DDBJ whole genome shotgun (WGS) entry which is preliminary data.</text>
</comment>
<dbReference type="EMBL" id="JARXVQ010000001">
    <property type="protein sequence ID" value="MDH6181691.1"/>
    <property type="molecule type" value="Genomic_DNA"/>
</dbReference>
<name>A0ABT6KPG2_9MICO</name>
<evidence type="ECO:0000259" key="2">
    <source>
        <dbReference type="SMART" id="SM00226"/>
    </source>
</evidence>
<dbReference type="InterPro" id="IPR050438">
    <property type="entry name" value="LMW_PTPase"/>
</dbReference>
<dbReference type="EC" id="3.1.3.48" evidence="1"/>
<dbReference type="InterPro" id="IPR023485">
    <property type="entry name" value="Ptyr_pPase"/>
</dbReference>
<proteinExistence type="predicted"/>
<organism evidence="3 4">
    <name type="scientific">Antiquaquibacter oligotrophicus</name>
    <dbReference type="NCBI Taxonomy" id="2880260"/>
    <lineage>
        <taxon>Bacteria</taxon>
        <taxon>Bacillati</taxon>
        <taxon>Actinomycetota</taxon>
        <taxon>Actinomycetes</taxon>
        <taxon>Micrococcales</taxon>
        <taxon>Microbacteriaceae</taxon>
        <taxon>Antiquaquibacter</taxon>
    </lineage>
</organism>
<dbReference type="Proteomes" id="UP001160142">
    <property type="component" value="Unassembled WGS sequence"/>
</dbReference>
<dbReference type="PANTHER" id="PTHR11717">
    <property type="entry name" value="LOW MOLECULAR WEIGHT PROTEIN TYROSINE PHOSPHATASE"/>
    <property type="match status" value="1"/>
</dbReference>
<keyword evidence="4" id="KW-1185">Reference proteome</keyword>
<sequence>MSESPVSAAERFSIVVVCTANICRSPIAERLLRRLLERDAPQLWSIQVSSAGTRATAGRALPDDTLVELERLGLPAQQHAAVPLDAATLATADLVLGLTRDHRKAAVRLAPRVATRAFTLAEYARILQFIRAERADVAPRLDGDVTAYLRELTALAARLRGSMAPQLSPDDLDIEDPYNRGTAVYRRVADSISASSTSIVDTLRSFA</sequence>
<keyword evidence="3" id="KW-0378">Hydrolase</keyword>
<feature type="domain" description="Phosphotyrosine protein phosphatase I" evidence="2">
    <location>
        <begin position="12"/>
        <end position="202"/>
    </location>
</feature>
<dbReference type="InterPro" id="IPR036196">
    <property type="entry name" value="Ptyr_pPase_sf"/>
</dbReference>
<accession>A0ABT6KPG2</accession>
<evidence type="ECO:0000256" key="1">
    <source>
        <dbReference type="ARBA" id="ARBA00013064"/>
    </source>
</evidence>
<dbReference type="GO" id="GO:0004725">
    <property type="term" value="F:protein tyrosine phosphatase activity"/>
    <property type="evidence" value="ECO:0007669"/>
    <property type="project" value="UniProtKB-EC"/>
</dbReference>
<dbReference type="RefSeq" id="WP_322133998.1">
    <property type="nucleotide sequence ID" value="NZ_CP085036.1"/>
</dbReference>
<evidence type="ECO:0000313" key="4">
    <source>
        <dbReference type="Proteomes" id="UP001160142"/>
    </source>
</evidence>
<dbReference type="Pfam" id="PF01451">
    <property type="entry name" value="LMWPc"/>
    <property type="match status" value="1"/>
</dbReference>
<dbReference type="SMART" id="SM00226">
    <property type="entry name" value="LMWPc"/>
    <property type="match status" value="1"/>
</dbReference>
<dbReference type="PANTHER" id="PTHR11717:SF7">
    <property type="entry name" value="LOW MOLECULAR WEIGHT PHOSPHOTYROSINE PROTEIN PHOSPHATASE"/>
    <property type="match status" value="1"/>
</dbReference>